<dbReference type="RefSeq" id="WP_092739693.1">
    <property type="nucleotide sequence ID" value="NZ_FMZC01000001.1"/>
</dbReference>
<evidence type="ECO:0000313" key="3">
    <source>
        <dbReference type="EMBL" id="SDC16190.1"/>
    </source>
</evidence>
<dbReference type="SUPFAM" id="SSF52540">
    <property type="entry name" value="P-loop containing nucleoside triphosphate hydrolases"/>
    <property type="match status" value="1"/>
</dbReference>
<name>A0A1G6JBU8_9BURK</name>
<sequence>MIDAQRVEALLKSRYPDLEGVGPGVFRGVDRFGTRGYAIRYFDLNDRLATTAESLKSYQEEVLSPMYFSTEVATDLRWNHYLYFVTSDEEAQRGEFGRLKAKVEADREYARKQVIREDEVVRLLTNARASETPTALPIDLATTWSNTLEEHGLSFILDSDISVPDAVRRIVAGTKDGASRLVSTVALLEAEQAAASQFISHLTIKGFRTHPEEKEHPLGQVNLIVGSNGVGKTSLLEAIEFAYCGRNRRSSTLLGNTSITANLVGVEHKLSSTTDATRLRARHSNWYAKTELKTVTIQDSFGKFNFLDTDAAVNLSVSNSSTQIGTDVTRLVLGATAENLADRLRRVLKQLQDELKDQRRDKENNEHLKLAAQNRLDAIKTAPKLSDSLFLELLTALKGLGWSQPPDKKGQLDALREDLQEANSAIALVRHSSASVLHAEPESVLRLITDLNDEATKADALDQRAKAARLAQANARRAAEAAAGLSAAIEILLPYARADFPKLVKKVSETRDQVRTQTARLSTVANIGDTSAIQEYLEIPVAHAIDLTDAEIREHQQRHDAAKISLQALEKTQSTMTVLRQRLVGTAQDILQRSADPDHCPLCRTKFEEGQLLARMMTDVEVSTSEHASQLQADMSSASESTVGARAILALLNPLREFTADRAETITVAQALEQISLERSALDRDRQELETTQLQLQQLQSDGLSSQDLSSKLLAAGITELLPTEELQSLHSSHIETLEKLQDAEKTALHDSDVVRQECDAMAKRLSIEALGDTNQLTRSVKEMISDTEAALGARQILASLLNVSGEASAEEVALKLAAIQQLLAQVATAVAQEDSNDKAFNDETKVVEDLARKIESSTTKITSAAYAEGVLDTLAQQRSGGELESQILTENAAEIARTFASIHMPNEFEIQISGGKLAIIRRSTGVEVQLEQMSTGQRAAFALSLFLAMNGRLRSGPPVLLFDDPVAHIDDINMLSFLDHLRQLAISGSRQIFFATADTKLAGLFRHKFRFLGNEFKELRLSRSS</sequence>
<dbReference type="CDD" id="cd00267">
    <property type="entry name" value="ABC_ATPase"/>
    <property type="match status" value="1"/>
</dbReference>
<dbReference type="OrthoDB" id="8670240at2"/>
<reference evidence="3 4" key="1">
    <citation type="submission" date="2016-10" db="EMBL/GenBank/DDBJ databases">
        <authorList>
            <person name="de Groot N.N."/>
        </authorList>
    </citation>
    <scope>NUCLEOTIDE SEQUENCE [LARGE SCALE GENOMIC DNA]</scope>
    <source>
        <strain evidence="3 4">DSM 16619</strain>
    </source>
</reference>
<dbReference type="AlphaFoldDB" id="A0A1G6JBU8"/>
<dbReference type="InterPro" id="IPR038729">
    <property type="entry name" value="Rad50/SbcC_AAA"/>
</dbReference>
<dbReference type="GO" id="GO:0016887">
    <property type="term" value="F:ATP hydrolysis activity"/>
    <property type="evidence" value="ECO:0007669"/>
    <property type="project" value="InterPro"/>
</dbReference>
<dbReference type="PANTHER" id="PTHR32114">
    <property type="entry name" value="ABC TRANSPORTER ABCH.3"/>
    <property type="match status" value="1"/>
</dbReference>
<protein>
    <submittedName>
        <fullName evidence="3">AAA domain-containing protein</fullName>
    </submittedName>
</protein>
<keyword evidence="1" id="KW-0175">Coiled coil</keyword>
<dbReference type="STRING" id="187868.SAMN05192589_101365"/>
<evidence type="ECO:0000313" key="4">
    <source>
        <dbReference type="Proteomes" id="UP000198781"/>
    </source>
</evidence>
<feature type="domain" description="Rad50/SbcC-type AAA" evidence="2">
    <location>
        <begin position="202"/>
        <end position="427"/>
    </location>
</feature>
<dbReference type="InterPro" id="IPR027417">
    <property type="entry name" value="P-loop_NTPase"/>
</dbReference>
<proteinExistence type="predicted"/>
<organism evidence="3 4">
    <name type="scientific">Paracidovorax valerianellae</name>
    <dbReference type="NCBI Taxonomy" id="187868"/>
    <lineage>
        <taxon>Bacteria</taxon>
        <taxon>Pseudomonadati</taxon>
        <taxon>Pseudomonadota</taxon>
        <taxon>Betaproteobacteria</taxon>
        <taxon>Burkholderiales</taxon>
        <taxon>Comamonadaceae</taxon>
        <taxon>Paracidovorax</taxon>
    </lineage>
</organism>
<evidence type="ECO:0000259" key="2">
    <source>
        <dbReference type="Pfam" id="PF13476"/>
    </source>
</evidence>
<accession>A0A1G6JBU8</accession>
<evidence type="ECO:0000256" key="1">
    <source>
        <dbReference type="SAM" id="Coils"/>
    </source>
</evidence>
<dbReference type="GO" id="GO:0006302">
    <property type="term" value="P:double-strand break repair"/>
    <property type="evidence" value="ECO:0007669"/>
    <property type="project" value="InterPro"/>
</dbReference>
<feature type="coiled-coil region" evidence="1">
    <location>
        <begin position="672"/>
        <end position="702"/>
    </location>
</feature>
<gene>
    <name evidence="3" type="ORF">SAMN05192589_101365</name>
</gene>
<feature type="coiled-coil region" evidence="1">
    <location>
        <begin position="334"/>
        <end position="368"/>
    </location>
</feature>
<keyword evidence="4" id="KW-1185">Reference proteome</keyword>
<dbReference type="EMBL" id="FMZC01000001">
    <property type="protein sequence ID" value="SDC16190.1"/>
    <property type="molecule type" value="Genomic_DNA"/>
</dbReference>
<dbReference type="PANTHER" id="PTHR32114:SF2">
    <property type="entry name" value="ABC TRANSPORTER ABCH.3"/>
    <property type="match status" value="1"/>
</dbReference>
<dbReference type="Gene3D" id="3.40.50.300">
    <property type="entry name" value="P-loop containing nucleotide triphosphate hydrolases"/>
    <property type="match status" value="2"/>
</dbReference>
<dbReference type="Pfam" id="PF13476">
    <property type="entry name" value="AAA_23"/>
    <property type="match status" value="1"/>
</dbReference>
<dbReference type="Proteomes" id="UP000198781">
    <property type="component" value="Unassembled WGS sequence"/>
</dbReference>